<feature type="compositionally biased region" description="Basic and acidic residues" evidence="1">
    <location>
        <begin position="148"/>
        <end position="158"/>
    </location>
</feature>
<reference evidence="2 3" key="1">
    <citation type="journal article" date="2023" name="Plants (Basel)">
        <title>Bridging the Gap: Combining Genomics and Transcriptomics Approaches to Understand Stylosanthes scabra, an Orphan Legume from the Brazilian Caatinga.</title>
        <authorList>
            <person name="Ferreira-Neto J.R.C."/>
            <person name="da Silva M.D."/>
            <person name="Binneck E."/>
            <person name="de Melo N.F."/>
            <person name="da Silva R.H."/>
            <person name="de Melo A.L.T.M."/>
            <person name="Pandolfi V."/>
            <person name="Bustamante F.O."/>
            <person name="Brasileiro-Vidal A.C."/>
            <person name="Benko-Iseppon A.M."/>
        </authorList>
    </citation>
    <scope>NUCLEOTIDE SEQUENCE [LARGE SCALE GENOMIC DNA]</scope>
    <source>
        <tissue evidence="2">Leaves</tissue>
    </source>
</reference>
<organism evidence="2 3">
    <name type="scientific">Stylosanthes scabra</name>
    <dbReference type="NCBI Taxonomy" id="79078"/>
    <lineage>
        <taxon>Eukaryota</taxon>
        <taxon>Viridiplantae</taxon>
        <taxon>Streptophyta</taxon>
        <taxon>Embryophyta</taxon>
        <taxon>Tracheophyta</taxon>
        <taxon>Spermatophyta</taxon>
        <taxon>Magnoliopsida</taxon>
        <taxon>eudicotyledons</taxon>
        <taxon>Gunneridae</taxon>
        <taxon>Pentapetalae</taxon>
        <taxon>rosids</taxon>
        <taxon>fabids</taxon>
        <taxon>Fabales</taxon>
        <taxon>Fabaceae</taxon>
        <taxon>Papilionoideae</taxon>
        <taxon>50 kb inversion clade</taxon>
        <taxon>dalbergioids sensu lato</taxon>
        <taxon>Dalbergieae</taxon>
        <taxon>Pterocarpus clade</taxon>
        <taxon>Stylosanthes</taxon>
    </lineage>
</organism>
<protein>
    <submittedName>
        <fullName evidence="2">Uncharacterized protein</fullName>
    </submittedName>
</protein>
<evidence type="ECO:0000256" key="1">
    <source>
        <dbReference type="SAM" id="MobiDB-lite"/>
    </source>
</evidence>
<gene>
    <name evidence="2" type="ORF">PIB30_050414</name>
</gene>
<dbReference type="Proteomes" id="UP001341840">
    <property type="component" value="Unassembled WGS sequence"/>
</dbReference>
<feature type="region of interest" description="Disordered" evidence="1">
    <location>
        <begin position="128"/>
        <end position="161"/>
    </location>
</feature>
<evidence type="ECO:0000313" key="2">
    <source>
        <dbReference type="EMBL" id="MED6196758.1"/>
    </source>
</evidence>
<dbReference type="EMBL" id="JASCZI010211795">
    <property type="protein sequence ID" value="MED6196758.1"/>
    <property type="molecule type" value="Genomic_DNA"/>
</dbReference>
<name>A0ABU6XIX9_9FABA</name>
<evidence type="ECO:0000313" key="3">
    <source>
        <dbReference type="Proteomes" id="UP001341840"/>
    </source>
</evidence>
<comment type="caution">
    <text evidence="2">The sequence shown here is derived from an EMBL/GenBank/DDBJ whole genome shotgun (WGS) entry which is preliminary data.</text>
</comment>
<feature type="compositionally biased region" description="Acidic residues" evidence="1">
    <location>
        <begin position="136"/>
        <end position="147"/>
    </location>
</feature>
<keyword evidence="3" id="KW-1185">Reference proteome</keyword>
<accession>A0ABU6XIX9</accession>
<sequence>MAHEEYDDVDVNVTAELGTIKVHRYHFKDEKLTRSVHSGRFDPDRPYEFPIAMLGSGGTFGEFRPIPSAATTPPQMARMEPTLTLGPSVQTYPPCRRRILCVPKRTTLTPGHSPLSISWMGGGDVEMVDNAKEDSAPGEDPEEDPKEDQERSKEESELKSMGASTELEFLRFLTSGQQPMCYSSSSCSSITSRNLDQTSGFSSSTRSIQCENLSGVCLSSPALSQ</sequence>
<proteinExistence type="predicted"/>